<keyword evidence="1" id="KW-0812">Transmembrane</keyword>
<dbReference type="InterPro" id="IPR030858">
    <property type="entry name" value="MapZ"/>
</dbReference>
<dbReference type="KEGG" id="saco:SAME_01933"/>
<keyword evidence="1" id="KW-1003">Cell membrane</keyword>
<dbReference type="AlphaFoldDB" id="A0A239XEF3"/>
<evidence type="ECO:0000313" key="6">
    <source>
        <dbReference type="Proteomes" id="UP000215144"/>
    </source>
</evidence>
<feature type="compositionally biased region" description="Low complexity" evidence="2">
    <location>
        <begin position="340"/>
        <end position="382"/>
    </location>
</feature>
<dbReference type="EMBL" id="LT906454">
    <property type="protein sequence ID" value="SNV44862.1"/>
    <property type="molecule type" value="Genomic_DNA"/>
</dbReference>
<feature type="domain" description="MapZ extracellular" evidence="3">
    <location>
        <begin position="201"/>
        <end position="329"/>
    </location>
</feature>
<protein>
    <recommendedName>
        <fullName evidence="1">Mid-cell-anchored protein Z</fullName>
    </recommendedName>
</protein>
<accession>A0A239XEF3</accession>
<feature type="region of interest" description="Disordered" evidence="2">
    <location>
        <begin position="187"/>
        <end position="207"/>
    </location>
</feature>
<dbReference type="GO" id="GO:0005886">
    <property type="term" value="C:plasma membrane"/>
    <property type="evidence" value="ECO:0007669"/>
    <property type="project" value="UniProtKB-SubCell"/>
</dbReference>
<comment type="subcellular location">
    <subcellularLocation>
        <location evidence="1">Cell membrane</location>
        <topology evidence="1">Single-pass membrane protein</topology>
    </subcellularLocation>
    <text evidence="1">In newborn cells, forms a ring positioned at mid-cell. Soon after cell division starts and the cells begin elongating, the ring splits into two rings that, as elongation proceeds, move along and mark the future division sites.</text>
</comment>
<comment type="function">
    <text evidence="1">Early cell division protein that marks the future cell division site and supports proper FtsZ ring positioning.</text>
</comment>
<organism evidence="5 6">
    <name type="scientific">Streptococcus acidominimus</name>
    <dbReference type="NCBI Taxonomy" id="1326"/>
    <lineage>
        <taxon>Bacteria</taxon>
        <taxon>Bacillati</taxon>
        <taxon>Bacillota</taxon>
        <taxon>Bacilli</taxon>
        <taxon>Lactobacillales</taxon>
        <taxon>Streptococcaceae</taxon>
        <taxon>Streptococcus</taxon>
    </lineage>
</organism>
<keyword evidence="1" id="KW-1133">Transmembrane helix</keyword>
<feature type="domain" description="MapZ extracellular C-terminal" evidence="4">
    <location>
        <begin position="417"/>
        <end position="495"/>
    </location>
</feature>
<dbReference type="RefSeq" id="WP_095123415.1">
    <property type="nucleotide sequence ID" value="NZ_LT906454.1"/>
</dbReference>
<gene>
    <name evidence="1" type="primary">mapZ</name>
    <name evidence="5" type="ORF">SAMEA4504048_01933</name>
</gene>
<dbReference type="InterPro" id="IPR040532">
    <property type="entry name" value="MapZ_C2"/>
</dbReference>
<evidence type="ECO:0000256" key="1">
    <source>
        <dbReference type="HAMAP-Rule" id="MF_01941"/>
    </source>
</evidence>
<keyword evidence="1" id="KW-0472">Membrane</keyword>
<evidence type="ECO:0000259" key="3">
    <source>
        <dbReference type="Pfam" id="PF18041"/>
    </source>
</evidence>
<feature type="transmembrane region" description="Helical" evidence="1">
    <location>
        <begin position="158"/>
        <end position="178"/>
    </location>
</feature>
<dbReference type="Proteomes" id="UP000215144">
    <property type="component" value="Chromosome 1"/>
</dbReference>
<dbReference type="Pfam" id="PF18708">
    <property type="entry name" value="MapZ_C2"/>
    <property type="match status" value="1"/>
</dbReference>
<dbReference type="InterPro" id="IPR041295">
    <property type="entry name" value="MapZ_EC1"/>
</dbReference>
<dbReference type="Pfam" id="PF18041">
    <property type="entry name" value="MapZ_EC1"/>
    <property type="match status" value="1"/>
</dbReference>
<sequence length="505" mass="54246">MDKEKDNLDFDKAKDLTVGEAVRKDAEIKAGVTDEDSVLDKYIKQHPNEVASQKFETKDIRQEELDTATLDNFIQKQRQEVESANQANEAEVDHTQADIVGLRATEANQVPESSLASTDFVSPDPSSETVYPTATTSADSVLRDSDEFDERPFYKKRWGILLGLLIALLAIFGISFSLNRFNGNETATSTSSSASSSSKQLDSSAKETSAQAIKDNEAFNDLYDGFFTSDKDLLLKNSEFSKLPELEKLLQNLEGTKFYNAAKEKYDNLKEQIDGIEAVNAQFDKPIIVDGKLDETAKPKADANFGNLSVATLNTGNAVLDNLLQSAVKKGRDALDGVKSSSSSEAEASRQSSIAASESAAKAAEAAGAASQTESQAAAPAQNNQESAQVTAPAAPVVPSYGISGYDTSGLQRNLSRVPYNDAAIADSGNAAWTFAPGVLETVVGKAQARGNISGSNYILERVNIINGNGYYNMFKPDGTYLFSINAKTGYFVGNKPGNADGLDY</sequence>
<comment type="similarity">
    <text evidence="1">Belongs to the MapZ family.</text>
</comment>
<keyword evidence="1" id="KW-0132">Cell division</keyword>
<dbReference type="OrthoDB" id="2199073at2"/>
<comment type="subunit">
    <text evidence="1">Interacts with FtsZ.</text>
</comment>
<evidence type="ECO:0000313" key="5">
    <source>
        <dbReference type="EMBL" id="SNV44862.1"/>
    </source>
</evidence>
<feature type="region of interest" description="Disordered" evidence="2">
    <location>
        <begin position="334"/>
        <end position="393"/>
    </location>
</feature>
<feature type="compositionally biased region" description="Low complexity" evidence="2">
    <location>
        <begin position="187"/>
        <end position="198"/>
    </location>
</feature>
<reference evidence="5 6" key="1">
    <citation type="submission" date="2017-06" db="EMBL/GenBank/DDBJ databases">
        <authorList>
            <consortium name="Pathogen Informatics"/>
        </authorList>
    </citation>
    <scope>NUCLEOTIDE SEQUENCE [LARGE SCALE GENOMIC DNA]</scope>
    <source>
        <strain evidence="5 6">NCTC11291</strain>
    </source>
</reference>
<name>A0A239XEF3_STRAI</name>
<dbReference type="GO" id="GO:0051301">
    <property type="term" value="P:cell division"/>
    <property type="evidence" value="ECO:0007669"/>
    <property type="project" value="UniProtKB-UniRule"/>
</dbReference>
<evidence type="ECO:0000259" key="4">
    <source>
        <dbReference type="Pfam" id="PF18708"/>
    </source>
</evidence>
<proteinExistence type="inferred from homology"/>
<evidence type="ECO:0000256" key="2">
    <source>
        <dbReference type="SAM" id="MobiDB-lite"/>
    </source>
</evidence>
<dbReference type="HAMAP" id="MF_01941">
    <property type="entry name" value="MapZ"/>
    <property type="match status" value="1"/>
</dbReference>
<keyword evidence="1" id="KW-0131">Cell cycle</keyword>
<feature type="region of interest" description="Disordered" evidence="2">
    <location>
        <begin position="108"/>
        <end position="138"/>
    </location>
</feature>